<feature type="region of interest" description="Disordered" evidence="5">
    <location>
        <begin position="1"/>
        <end position="50"/>
    </location>
</feature>
<evidence type="ECO:0000256" key="3">
    <source>
        <dbReference type="ARBA" id="ARBA00022989"/>
    </source>
</evidence>
<dbReference type="AlphaFoldDB" id="A0A267H4A9"/>
<dbReference type="PANTHER" id="PTHR18843:SF7">
    <property type="entry name" value="LAMINA-ASSOCIATED POLYPEPTIDE 1B ISOFORM 1-RELATED"/>
    <property type="match status" value="1"/>
</dbReference>
<keyword evidence="2 6" id="KW-0812">Transmembrane</keyword>
<dbReference type="Gene3D" id="3.40.50.12190">
    <property type="match status" value="1"/>
</dbReference>
<evidence type="ECO:0000313" key="8">
    <source>
        <dbReference type="Proteomes" id="UP000215902"/>
    </source>
</evidence>
<name>A0A267H4A9_9PLAT</name>
<protein>
    <submittedName>
        <fullName evidence="7">Uncharacterized protein</fullName>
    </submittedName>
</protein>
<evidence type="ECO:0000256" key="2">
    <source>
        <dbReference type="ARBA" id="ARBA00022692"/>
    </source>
</evidence>
<organism evidence="7 8">
    <name type="scientific">Macrostomum lignano</name>
    <dbReference type="NCBI Taxonomy" id="282301"/>
    <lineage>
        <taxon>Eukaryota</taxon>
        <taxon>Metazoa</taxon>
        <taxon>Spiralia</taxon>
        <taxon>Lophotrochozoa</taxon>
        <taxon>Platyhelminthes</taxon>
        <taxon>Rhabditophora</taxon>
        <taxon>Macrostomorpha</taxon>
        <taxon>Macrostomida</taxon>
        <taxon>Macrostomidae</taxon>
        <taxon>Macrostomum</taxon>
    </lineage>
</organism>
<dbReference type="EMBL" id="NIVC01000049">
    <property type="protein sequence ID" value="PAA92534.1"/>
    <property type="molecule type" value="Genomic_DNA"/>
</dbReference>
<dbReference type="GO" id="GO:0016020">
    <property type="term" value="C:membrane"/>
    <property type="evidence" value="ECO:0007669"/>
    <property type="project" value="UniProtKB-SubCell"/>
</dbReference>
<dbReference type="Proteomes" id="UP000215902">
    <property type="component" value="Unassembled WGS sequence"/>
</dbReference>
<keyword evidence="3 6" id="KW-1133">Transmembrane helix</keyword>
<dbReference type="InterPro" id="IPR008662">
    <property type="entry name" value="TOIP1/2"/>
</dbReference>
<evidence type="ECO:0000256" key="4">
    <source>
        <dbReference type="ARBA" id="ARBA00023136"/>
    </source>
</evidence>
<comment type="subcellular location">
    <subcellularLocation>
        <location evidence="1">Membrane</location>
    </subcellularLocation>
</comment>
<keyword evidence="4 6" id="KW-0472">Membrane</keyword>
<comment type="caution">
    <text evidence="7">The sequence shown here is derived from an EMBL/GenBank/DDBJ whole genome shotgun (WGS) entry which is preliminary data.</text>
</comment>
<dbReference type="PANTHER" id="PTHR18843">
    <property type="entry name" value="TORSIN-1A-INTERACTING PROTEIN"/>
    <property type="match status" value="1"/>
</dbReference>
<reference evidence="7 8" key="1">
    <citation type="submission" date="2017-06" db="EMBL/GenBank/DDBJ databases">
        <title>A platform for efficient transgenesis in Macrostomum lignano, a flatworm model organism for stem cell research.</title>
        <authorList>
            <person name="Berezikov E."/>
        </authorList>
    </citation>
    <scope>NUCLEOTIDE SEQUENCE [LARGE SCALE GENOMIC DNA]</scope>
    <source>
        <strain evidence="7">DV1</strain>
        <tissue evidence="7">Whole organism</tissue>
    </source>
</reference>
<evidence type="ECO:0000256" key="1">
    <source>
        <dbReference type="ARBA" id="ARBA00004370"/>
    </source>
</evidence>
<evidence type="ECO:0000256" key="5">
    <source>
        <dbReference type="SAM" id="MobiDB-lite"/>
    </source>
</evidence>
<feature type="non-terminal residue" evidence="7">
    <location>
        <position position="1"/>
    </location>
</feature>
<accession>A0A267H4A9</accession>
<proteinExistence type="predicted"/>
<dbReference type="GO" id="GO:0001671">
    <property type="term" value="F:ATPase activator activity"/>
    <property type="evidence" value="ECO:0007669"/>
    <property type="project" value="InterPro"/>
</dbReference>
<evidence type="ECO:0000313" key="7">
    <source>
        <dbReference type="EMBL" id="PAA92534.1"/>
    </source>
</evidence>
<gene>
    <name evidence="7" type="ORF">BOX15_Mlig013867g5</name>
</gene>
<sequence length="376" mass="40703">LKRNAKRLSSSGAAETVAARSKKSTPKSRSQLKEQQELSVDGDNAAEKDDGFCSDDAVEPRLISSDSSNANDSHESISGSVILAANNLADKAVQTELLYFSSDKEWTNWFYYCLFIIALFVLPLSFYWLQIYDQPVNEISSSSSTSGSFLPAFCPPSCIRSAVQSRLAAEFPAQSELLWPTISACLIRQFGSPPPVDAPSVLLLFISGVDDSNHKGNLTLSFLLGRLSRLLASGIDDCNCGAVLSIGDSAKCSDVSSKSATTESIDAAATEAVTSKRSCLAIRQIDQLTGPASLIFYRLADSTEAPHRPFLYVLTVEGDAGGEKVVDETSLQRQLRQTWVSSGLQNEQFDPLWARIGGNVVAVLPESENNLRQLSR</sequence>
<evidence type="ECO:0000256" key="6">
    <source>
        <dbReference type="SAM" id="Phobius"/>
    </source>
</evidence>
<dbReference type="GO" id="GO:0061024">
    <property type="term" value="P:membrane organization"/>
    <property type="evidence" value="ECO:0007669"/>
    <property type="project" value="TreeGrafter"/>
</dbReference>
<feature type="transmembrane region" description="Helical" evidence="6">
    <location>
        <begin position="109"/>
        <end position="129"/>
    </location>
</feature>
<dbReference type="InterPro" id="IPR038599">
    <property type="entry name" value="LAP1C-like_C_sf"/>
</dbReference>
<keyword evidence="8" id="KW-1185">Reference proteome</keyword>